<dbReference type="AlphaFoldDB" id="A0A9W9WCL8"/>
<dbReference type="GeneID" id="81364963"/>
<gene>
    <name evidence="1" type="ORF">N7509_001346</name>
</gene>
<dbReference type="Proteomes" id="UP001147747">
    <property type="component" value="Unassembled WGS sequence"/>
</dbReference>
<proteinExistence type="predicted"/>
<dbReference type="RefSeq" id="XP_056494565.1">
    <property type="nucleotide sequence ID" value="XM_056625983.1"/>
</dbReference>
<dbReference type="EMBL" id="JAPZBU010000003">
    <property type="protein sequence ID" value="KAJ5414719.1"/>
    <property type="molecule type" value="Genomic_DNA"/>
</dbReference>
<keyword evidence="2" id="KW-1185">Reference proteome</keyword>
<name>A0A9W9WCL8_9EURO</name>
<sequence>MVEAPPQVRCWRACGSRLPLVSGGSQKPERLRNWTYNQLARVMTWSQGSFEFYMSSTFRSSMPPNTEAAAAMVSTYFKGYNQAKAQNPPDEWREMTSVRSLGPCWAHTRDVEREP</sequence>
<reference evidence="1" key="2">
    <citation type="journal article" date="2023" name="IMA Fungus">
        <title>Comparative genomic study of the Penicillium genus elucidates a diverse pangenome and 15 lateral gene transfer events.</title>
        <authorList>
            <person name="Petersen C."/>
            <person name="Sorensen T."/>
            <person name="Nielsen M.R."/>
            <person name="Sondergaard T.E."/>
            <person name="Sorensen J.L."/>
            <person name="Fitzpatrick D.A."/>
            <person name="Frisvad J.C."/>
            <person name="Nielsen K.L."/>
        </authorList>
    </citation>
    <scope>NUCLEOTIDE SEQUENCE</scope>
    <source>
        <strain evidence="1">IBT 29677</strain>
    </source>
</reference>
<protein>
    <submittedName>
        <fullName evidence="1">Uncharacterized protein</fullName>
    </submittedName>
</protein>
<evidence type="ECO:0000313" key="1">
    <source>
        <dbReference type="EMBL" id="KAJ5414719.1"/>
    </source>
</evidence>
<evidence type="ECO:0000313" key="2">
    <source>
        <dbReference type="Proteomes" id="UP001147747"/>
    </source>
</evidence>
<comment type="caution">
    <text evidence="1">The sequence shown here is derived from an EMBL/GenBank/DDBJ whole genome shotgun (WGS) entry which is preliminary data.</text>
</comment>
<accession>A0A9W9WCL8</accession>
<reference evidence="1" key="1">
    <citation type="submission" date="2022-12" db="EMBL/GenBank/DDBJ databases">
        <authorList>
            <person name="Petersen C."/>
        </authorList>
    </citation>
    <scope>NUCLEOTIDE SEQUENCE</scope>
    <source>
        <strain evidence="1">IBT 29677</strain>
    </source>
</reference>
<organism evidence="1 2">
    <name type="scientific">Penicillium cosmopolitanum</name>
    <dbReference type="NCBI Taxonomy" id="1131564"/>
    <lineage>
        <taxon>Eukaryota</taxon>
        <taxon>Fungi</taxon>
        <taxon>Dikarya</taxon>
        <taxon>Ascomycota</taxon>
        <taxon>Pezizomycotina</taxon>
        <taxon>Eurotiomycetes</taxon>
        <taxon>Eurotiomycetidae</taxon>
        <taxon>Eurotiales</taxon>
        <taxon>Aspergillaceae</taxon>
        <taxon>Penicillium</taxon>
    </lineage>
</organism>